<dbReference type="SMART" id="SM00642">
    <property type="entry name" value="Aamy"/>
    <property type="match status" value="1"/>
</dbReference>
<dbReference type="InterPro" id="IPR006047">
    <property type="entry name" value="GH13_cat_dom"/>
</dbReference>
<accession>A0ABQ5N3X9</accession>
<dbReference type="Pfam" id="PF18612">
    <property type="entry name" value="Bac_A_amyl_C"/>
    <property type="match status" value="1"/>
</dbReference>
<comment type="caution">
    <text evidence="2">The sequence shown here is derived from an EMBL/GenBank/DDBJ whole genome shotgun (WGS) entry which is preliminary data.</text>
</comment>
<evidence type="ECO:0000313" key="2">
    <source>
        <dbReference type="EMBL" id="GLC29895.1"/>
    </source>
</evidence>
<feature type="domain" description="Glycosyl hydrolase family 13 catalytic" evidence="1">
    <location>
        <begin position="12"/>
        <end position="348"/>
    </location>
</feature>
<sequence length="430" mass="49531">MAKNTDVKLRNQIMYSVYVRNHGNNGTFKDVEADLERIKSLGTDIVWFMPIHPIGVKNKKGTLGCPYAIKNYREVNPEYGTLEDFKLVISKIHALGMKCIIDVVYNHTSPDSWLVENHPEFFYKKPNGNMGNKVGDWTDIVDLDYNNKELWNYQIETLKYWTSLGVDGFRCDVASLVPLDFWLKAREEVAKINPNAIWLSESVHPSFLLLMRENGFVGLSDSEIYQAFDMAYDYDVNDEYLGYLNGKLSLKDYIKRVAIQESIYPNNYVKLRFLENHDQPRAKKLIEDEETLRIWTGFMYFQKGCTLLYAGQEAQDSNTPSLFEIDKVNWKSMKEDFVSLLKALGTIKKKEIMAKGFYEIYADEDKDVVVASYKMESKKLIGVFNVGKAQGDIIIKVEDGEYTNLVDNTIISVKDGRLKLLNKAMIFEAV</sequence>
<name>A0ABQ5N3X9_9CLOT</name>
<dbReference type="Gene3D" id="3.20.20.80">
    <property type="entry name" value="Glycosidases"/>
    <property type="match status" value="1"/>
</dbReference>
<dbReference type="PANTHER" id="PTHR47786">
    <property type="entry name" value="ALPHA-1,4-GLUCAN:MALTOSE-1-PHOSPHATE MALTOSYLTRANSFERASE"/>
    <property type="match status" value="1"/>
</dbReference>
<dbReference type="Pfam" id="PF00128">
    <property type="entry name" value="Alpha-amylase"/>
    <property type="match status" value="2"/>
</dbReference>
<reference evidence="2 3" key="1">
    <citation type="journal article" date="2024" name="Int. J. Syst. Evol. Microbiol.">
        <title>Clostridium omnivorum sp. nov., isolated from anoxic soil under the treatment of reductive soil disinfestation.</title>
        <authorList>
            <person name="Ueki A."/>
            <person name="Tonouchi A."/>
            <person name="Kaku N."/>
            <person name="Honma S."/>
            <person name="Ueki K."/>
        </authorList>
    </citation>
    <scope>NUCLEOTIDE SEQUENCE [LARGE SCALE GENOMIC DNA]</scope>
    <source>
        <strain evidence="2 3">E14</strain>
    </source>
</reference>
<dbReference type="Gene3D" id="2.60.40.1180">
    <property type="entry name" value="Golgi alpha-mannosidase II"/>
    <property type="match status" value="1"/>
</dbReference>
<dbReference type="PANTHER" id="PTHR47786:SF2">
    <property type="entry name" value="GLYCOSYL HYDROLASE FAMILY 13 CATALYTIC DOMAIN-CONTAINING PROTEIN"/>
    <property type="match status" value="1"/>
</dbReference>
<dbReference type="RefSeq" id="WP_264849169.1">
    <property type="nucleotide sequence ID" value="NZ_BRXR01000001.1"/>
</dbReference>
<dbReference type="InterPro" id="IPR017853">
    <property type="entry name" value="GH"/>
</dbReference>
<evidence type="ECO:0000259" key="1">
    <source>
        <dbReference type="SMART" id="SM00642"/>
    </source>
</evidence>
<dbReference type="SUPFAM" id="SSF51445">
    <property type="entry name" value="(Trans)glycosidases"/>
    <property type="match status" value="1"/>
</dbReference>
<evidence type="ECO:0000313" key="3">
    <source>
        <dbReference type="Proteomes" id="UP001208567"/>
    </source>
</evidence>
<dbReference type="CDD" id="cd11313">
    <property type="entry name" value="AmyAc_arch_bac_AmyA"/>
    <property type="match status" value="1"/>
</dbReference>
<dbReference type="Proteomes" id="UP001208567">
    <property type="component" value="Unassembled WGS sequence"/>
</dbReference>
<dbReference type="InterPro" id="IPR041331">
    <property type="entry name" value="Bac_A_amyl_C"/>
</dbReference>
<dbReference type="InterPro" id="IPR013780">
    <property type="entry name" value="Glyco_hydro_b"/>
</dbReference>
<dbReference type="EMBL" id="BRXR01000001">
    <property type="protein sequence ID" value="GLC29895.1"/>
    <property type="molecule type" value="Genomic_DNA"/>
</dbReference>
<gene>
    <name evidence="2" type="primary">malS</name>
    <name evidence="2" type="ORF">bsdE14_13050</name>
</gene>
<protein>
    <submittedName>
        <fullName evidence="2">Alpha-amylase</fullName>
    </submittedName>
</protein>
<proteinExistence type="predicted"/>
<organism evidence="2 3">
    <name type="scientific">Clostridium omnivorum</name>
    <dbReference type="NCBI Taxonomy" id="1604902"/>
    <lineage>
        <taxon>Bacteria</taxon>
        <taxon>Bacillati</taxon>
        <taxon>Bacillota</taxon>
        <taxon>Clostridia</taxon>
        <taxon>Eubacteriales</taxon>
        <taxon>Clostridiaceae</taxon>
        <taxon>Clostridium</taxon>
    </lineage>
</organism>
<keyword evidence="3" id="KW-1185">Reference proteome</keyword>